<dbReference type="PANTHER" id="PTHR18945">
    <property type="entry name" value="NEUROTRANSMITTER GATED ION CHANNEL"/>
    <property type="match status" value="1"/>
</dbReference>
<evidence type="ECO:0000313" key="3">
    <source>
        <dbReference type="EMBL" id="KAL3868096.1"/>
    </source>
</evidence>
<dbReference type="InterPro" id="IPR036734">
    <property type="entry name" value="Neur_chan_lig-bd_sf"/>
</dbReference>
<evidence type="ECO:0000256" key="1">
    <source>
        <dbReference type="SAM" id="SignalP"/>
    </source>
</evidence>
<accession>A0ABD3W358</accession>
<keyword evidence="4" id="KW-1185">Reference proteome</keyword>
<comment type="caution">
    <text evidence="3">The sequence shown here is derived from an EMBL/GenBank/DDBJ whole genome shotgun (WGS) entry which is preliminary data.</text>
</comment>
<dbReference type="FunFam" id="2.70.170.10:FF:000028">
    <property type="entry name" value="AcetylCholine Receptor"/>
    <property type="match status" value="1"/>
</dbReference>
<dbReference type="Proteomes" id="UP001634394">
    <property type="component" value="Unassembled WGS sequence"/>
</dbReference>
<dbReference type="SUPFAM" id="SSF63712">
    <property type="entry name" value="Nicotinic receptor ligand binding domain-like"/>
    <property type="match status" value="1"/>
</dbReference>
<feature type="chain" id="PRO_5044765499" description="Neurotransmitter-gated ion-channel ligand-binding domain-containing protein" evidence="1">
    <location>
        <begin position="19"/>
        <end position="268"/>
    </location>
</feature>
<dbReference type="AlphaFoldDB" id="A0ABD3W358"/>
<keyword evidence="1" id="KW-0732">Signal</keyword>
<proteinExistence type="predicted"/>
<dbReference type="Gene3D" id="2.70.170.10">
    <property type="entry name" value="Neurotransmitter-gated ion-channel ligand-binding domain"/>
    <property type="match status" value="1"/>
</dbReference>
<feature type="domain" description="Neurotransmitter-gated ion-channel ligand-binding" evidence="2">
    <location>
        <begin position="45"/>
        <end position="258"/>
    </location>
</feature>
<dbReference type="InterPro" id="IPR006202">
    <property type="entry name" value="Neur_chan_lig-bd"/>
</dbReference>
<name>A0ABD3W358_SINWO</name>
<dbReference type="Pfam" id="PF02931">
    <property type="entry name" value="Neur_chan_LBD"/>
    <property type="match status" value="1"/>
</dbReference>
<dbReference type="EMBL" id="JBJQND010000008">
    <property type="protein sequence ID" value="KAL3868096.1"/>
    <property type="molecule type" value="Genomic_DNA"/>
</dbReference>
<reference evidence="3 4" key="1">
    <citation type="submission" date="2024-11" db="EMBL/GenBank/DDBJ databases">
        <title>Chromosome-level genome assembly of the freshwater bivalve Anodonta woodiana.</title>
        <authorList>
            <person name="Chen X."/>
        </authorList>
    </citation>
    <scope>NUCLEOTIDE SEQUENCE [LARGE SCALE GENOMIC DNA]</scope>
    <source>
        <strain evidence="3">MN2024</strain>
        <tissue evidence="3">Gills</tissue>
    </source>
</reference>
<evidence type="ECO:0000259" key="2">
    <source>
        <dbReference type="Pfam" id="PF02931"/>
    </source>
</evidence>
<feature type="signal peptide" evidence="1">
    <location>
        <begin position="1"/>
        <end position="18"/>
    </location>
</feature>
<organism evidence="3 4">
    <name type="scientific">Sinanodonta woodiana</name>
    <name type="common">Chinese pond mussel</name>
    <name type="synonym">Anodonta woodiana</name>
    <dbReference type="NCBI Taxonomy" id="1069815"/>
    <lineage>
        <taxon>Eukaryota</taxon>
        <taxon>Metazoa</taxon>
        <taxon>Spiralia</taxon>
        <taxon>Lophotrochozoa</taxon>
        <taxon>Mollusca</taxon>
        <taxon>Bivalvia</taxon>
        <taxon>Autobranchia</taxon>
        <taxon>Heteroconchia</taxon>
        <taxon>Palaeoheterodonta</taxon>
        <taxon>Unionida</taxon>
        <taxon>Unionoidea</taxon>
        <taxon>Unionidae</taxon>
        <taxon>Unioninae</taxon>
        <taxon>Sinanodonta</taxon>
    </lineage>
</organism>
<sequence length="268" mass="30246">MKGLISLTTAMFVVSVQASSIHLSPKGLDGRSVSDNRSPGTRARERLMNTLLEDYVKSVKPEPYDGSPLQVNMSLSLINLDSVDTKEMILETHSLVWMAWKDERLSWDPSDFHQVKMLHMPTDSIWIPDIDLFNNDGDAEKPMSDMIADVTSDGSVIYAPELHLKSLCETGREASEAARIARILGFREIVCKLKFGSWTYDATEIKLVTPTSQIDLSDFRRVSTDEFAVKHTSVEVDQETFKCCPNPYQIATFTIVLSNNPKYRYNTK</sequence>
<gene>
    <name evidence="3" type="ORF">ACJMK2_040932</name>
</gene>
<dbReference type="InterPro" id="IPR006201">
    <property type="entry name" value="Neur_channel"/>
</dbReference>
<protein>
    <recommendedName>
        <fullName evidence="2">Neurotransmitter-gated ion-channel ligand-binding domain-containing protein</fullName>
    </recommendedName>
</protein>
<evidence type="ECO:0000313" key="4">
    <source>
        <dbReference type="Proteomes" id="UP001634394"/>
    </source>
</evidence>